<dbReference type="SUPFAM" id="SSF52317">
    <property type="entry name" value="Class I glutamine amidotransferase-like"/>
    <property type="match status" value="1"/>
</dbReference>
<evidence type="ECO:0000313" key="2">
    <source>
        <dbReference type="Proteomes" id="UP000052020"/>
    </source>
</evidence>
<proteinExistence type="predicted"/>
<gene>
    <name evidence="1" type="ORF">AMK68_05645</name>
</gene>
<reference evidence="1 2" key="1">
    <citation type="journal article" date="2015" name="Microbiome">
        <title>Genomic resolution of linkages in carbon, nitrogen, and sulfur cycling among widespread estuary sediment bacteria.</title>
        <authorList>
            <person name="Baker B.J."/>
            <person name="Lazar C.S."/>
            <person name="Teske A.P."/>
            <person name="Dick G.J."/>
        </authorList>
    </citation>
    <scope>NUCLEOTIDE SEQUENCE [LARGE SCALE GENOMIC DNA]</scope>
    <source>
        <strain evidence="1">DG_56</strain>
    </source>
</reference>
<dbReference type="InterPro" id="IPR029062">
    <property type="entry name" value="Class_I_gatase-like"/>
</dbReference>
<sequence length="95" mass="10582">MTEPRARALCWSEMTEPKEVYPRATNGAVADVLNESGLVAATESNIDQPEQGLSEAQLAEADVLFWWGHLRHGHVLPETVERVVRHVTERGMGFV</sequence>
<organism evidence="1 2">
    <name type="scientific">candidate division KD3-62 bacterium DG_56</name>
    <dbReference type="NCBI Taxonomy" id="1704032"/>
    <lineage>
        <taxon>Bacteria</taxon>
        <taxon>candidate division KD3-62</taxon>
    </lineage>
</organism>
<comment type="caution">
    <text evidence="1">The sequence shown here is derived from an EMBL/GenBank/DDBJ whole genome shotgun (WGS) entry which is preliminary data.</text>
</comment>
<feature type="non-terminal residue" evidence="1">
    <location>
        <position position="95"/>
    </location>
</feature>
<name>A0A0S7XI01_9BACT</name>
<dbReference type="EMBL" id="LIZY01000142">
    <property type="protein sequence ID" value="KPJ61855.1"/>
    <property type="molecule type" value="Genomic_DNA"/>
</dbReference>
<evidence type="ECO:0008006" key="3">
    <source>
        <dbReference type="Google" id="ProtNLM"/>
    </source>
</evidence>
<protein>
    <recommendedName>
        <fullName evidence="3">ThuA-like domain-containing protein</fullName>
    </recommendedName>
</protein>
<dbReference type="Proteomes" id="UP000052020">
    <property type="component" value="Unassembled WGS sequence"/>
</dbReference>
<dbReference type="AlphaFoldDB" id="A0A0S7XI01"/>
<dbReference type="Gene3D" id="3.40.50.880">
    <property type="match status" value="1"/>
</dbReference>
<evidence type="ECO:0000313" key="1">
    <source>
        <dbReference type="EMBL" id="KPJ61855.1"/>
    </source>
</evidence>
<accession>A0A0S7XI01</accession>